<keyword evidence="3" id="KW-1185">Reference proteome</keyword>
<evidence type="ECO:0000313" key="2">
    <source>
        <dbReference type="EMBL" id="GIH21575.1"/>
    </source>
</evidence>
<name>A0A8J3R5B3_9ACTN</name>
<reference evidence="2" key="1">
    <citation type="submission" date="2021-01" db="EMBL/GenBank/DDBJ databases">
        <title>Whole genome shotgun sequence of Rugosimonospora africana NBRC 104875.</title>
        <authorList>
            <person name="Komaki H."/>
            <person name="Tamura T."/>
        </authorList>
    </citation>
    <scope>NUCLEOTIDE SEQUENCE</scope>
    <source>
        <strain evidence="2">NBRC 104875</strain>
    </source>
</reference>
<comment type="caution">
    <text evidence="2">The sequence shown here is derived from an EMBL/GenBank/DDBJ whole genome shotgun (WGS) entry which is preliminary data.</text>
</comment>
<proteinExistence type="predicted"/>
<feature type="region of interest" description="Disordered" evidence="1">
    <location>
        <begin position="89"/>
        <end position="110"/>
    </location>
</feature>
<dbReference type="AlphaFoldDB" id="A0A8J3R5B3"/>
<organism evidence="2 3">
    <name type="scientific">Rugosimonospora africana</name>
    <dbReference type="NCBI Taxonomy" id="556532"/>
    <lineage>
        <taxon>Bacteria</taxon>
        <taxon>Bacillati</taxon>
        <taxon>Actinomycetota</taxon>
        <taxon>Actinomycetes</taxon>
        <taxon>Micromonosporales</taxon>
        <taxon>Micromonosporaceae</taxon>
        <taxon>Rugosimonospora</taxon>
    </lineage>
</organism>
<protein>
    <submittedName>
        <fullName evidence="2">Uncharacterized protein</fullName>
    </submittedName>
</protein>
<gene>
    <name evidence="2" type="ORF">Raf01_97470</name>
</gene>
<evidence type="ECO:0000313" key="3">
    <source>
        <dbReference type="Proteomes" id="UP000642748"/>
    </source>
</evidence>
<dbReference type="EMBL" id="BONZ01000141">
    <property type="protein sequence ID" value="GIH21575.1"/>
    <property type="molecule type" value="Genomic_DNA"/>
</dbReference>
<accession>A0A8J3R5B3</accession>
<sequence>MRSVTLPIEAPSGRAYVVEAVPQGAISSQVFDNEVLQWTSSLPLLAELVGFLRHWLVYKGTWTVLVRPAASEGRDTVVYQESARSRKAAAEQMAEAGERIRRGQQRPSWP</sequence>
<dbReference type="Proteomes" id="UP000642748">
    <property type="component" value="Unassembled WGS sequence"/>
</dbReference>
<evidence type="ECO:0000256" key="1">
    <source>
        <dbReference type="SAM" id="MobiDB-lite"/>
    </source>
</evidence>